<keyword evidence="2" id="KW-1133">Transmembrane helix</keyword>
<protein>
    <submittedName>
        <fullName evidence="3">Uncharacterized protein</fullName>
    </submittedName>
</protein>
<dbReference type="EMBL" id="QXFV01000588">
    <property type="protein sequence ID" value="KAE9033439.1"/>
    <property type="molecule type" value="Genomic_DNA"/>
</dbReference>
<dbReference type="Pfam" id="PF14223">
    <property type="entry name" value="Retrotran_gag_2"/>
    <property type="match status" value="1"/>
</dbReference>
<proteinExistence type="predicted"/>
<evidence type="ECO:0000256" key="2">
    <source>
        <dbReference type="SAM" id="Phobius"/>
    </source>
</evidence>
<dbReference type="AlphaFoldDB" id="A0A6A3MPV3"/>
<keyword evidence="2" id="KW-0472">Membrane</keyword>
<gene>
    <name evidence="3" type="ORF">PR001_g10166</name>
</gene>
<evidence type="ECO:0000256" key="1">
    <source>
        <dbReference type="SAM" id="MobiDB-lite"/>
    </source>
</evidence>
<evidence type="ECO:0000313" key="3">
    <source>
        <dbReference type="EMBL" id="KAE9033439.1"/>
    </source>
</evidence>
<accession>A0A6A3MPV3</accession>
<sequence length="175" mass="20107">MRHMTRTSRVNGPRGIQINIVLSRETQRRVDGSGYSNQTGLAAFLTKHLTTVPIGFIIIVRVVLAACAFAGLVPTVVIFNRRGARETPKQLKKTKTKPLNQRERRRQEAKTKAFLMKTMDNTHVRLVKNLVTSYDIFTFLCEKYEGAAFHGDPYFIQHYLMEIKYEEGSYLISIR</sequence>
<keyword evidence="2" id="KW-0812">Transmembrane</keyword>
<reference evidence="3 4" key="1">
    <citation type="submission" date="2018-09" db="EMBL/GenBank/DDBJ databases">
        <title>Genomic investigation of the strawberry pathogen Phytophthora fragariae indicates pathogenicity is determined by transcriptional variation in three key races.</title>
        <authorList>
            <person name="Adams T.M."/>
            <person name="Armitage A.D."/>
            <person name="Sobczyk M.K."/>
            <person name="Bates H.J."/>
            <person name="Dunwell J.M."/>
            <person name="Nellist C.F."/>
            <person name="Harrison R.J."/>
        </authorList>
    </citation>
    <scope>NUCLEOTIDE SEQUENCE [LARGE SCALE GENOMIC DNA]</scope>
    <source>
        <strain evidence="3 4">SCRP249</strain>
    </source>
</reference>
<feature type="region of interest" description="Disordered" evidence="1">
    <location>
        <begin position="87"/>
        <end position="106"/>
    </location>
</feature>
<comment type="caution">
    <text evidence="3">The sequence shown here is derived from an EMBL/GenBank/DDBJ whole genome shotgun (WGS) entry which is preliminary data.</text>
</comment>
<feature type="transmembrane region" description="Helical" evidence="2">
    <location>
        <begin position="54"/>
        <end position="79"/>
    </location>
</feature>
<evidence type="ECO:0000313" key="4">
    <source>
        <dbReference type="Proteomes" id="UP000429607"/>
    </source>
</evidence>
<name>A0A6A3MPV3_9STRA</name>
<dbReference type="Proteomes" id="UP000429607">
    <property type="component" value="Unassembled WGS sequence"/>
</dbReference>
<organism evidence="3 4">
    <name type="scientific">Phytophthora rubi</name>
    <dbReference type="NCBI Taxonomy" id="129364"/>
    <lineage>
        <taxon>Eukaryota</taxon>
        <taxon>Sar</taxon>
        <taxon>Stramenopiles</taxon>
        <taxon>Oomycota</taxon>
        <taxon>Peronosporomycetes</taxon>
        <taxon>Peronosporales</taxon>
        <taxon>Peronosporaceae</taxon>
        <taxon>Phytophthora</taxon>
    </lineage>
</organism>